<dbReference type="InterPro" id="IPR001296">
    <property type="entry name" value="Glyco_trans_1"/>
</dbReference>
<dbReference type="Pfam" id="PF00534">
    <property type="entry name" value="Glycos_transf_1"/>
    <property type="match status" value="1"/>
</dbReference>
<proteinExistence type="predicted"/>
<evidence type="ECO:0000259" key="2">
    <source>
        <dbReference type="Pfam" id="PF00534"/>
    </source>
</evidence>
<keyword evidence="1" id="KW-0808">Transferase</keyword>
<feature type="domain" description="Glycosyl transferase family 1" evidence="2">
    <location>
        <begin position="226"/>
        <end position="375"/>
    </location>
</feature>
<reference evidence="3 4" key="1">
    <citation type="submission" date="2024-06" db="EMBL/GenBank/DDBJ databases">
        <title>Chitinophaga defluvii sp. nov., isolated from municipal sewage.</title>
        <authorList>
            <person name="Zhang L."/>
        </authorList>
    </citation>
    <scope>NUCLEOTIDE SEQUENCE [LARGE SCALE GENOMIC DNA]</scope>
    <source>
        <strain evidence="3 4">H8</strain>
    </source>
</reference>
<keyword evidence="4" id="KW-1185">Reference proteome</keyword>
<protein>
    <submittedName>
        <fullName evidence="3">Glycosyltransferase family 4 protein</fullName>
    </submittedName>
</protein>
<dbReference type="Gene3D" id="3.40.50.2000">
    <property type="entry name" value="Glycogen Phosphorylase B"/>
    <property type="match status" value="2"/>
</dbReference>
<sequence length="409" mass="46400">MNKQKKFWVVTELFFPEETSTAYIMTKVSRYIAESKPVHVICGPISYKKEVLSSTGSLETQKIKVTRVKTIGLDKDKLLQRILRLILLSIQLSFKLLVKARKGDDVMIVTNPAPLVVLVVLVCKIKGLKCFTIVHDVFPENLVVAKLIKPDSSVYKLLKYIFNNAYRRMSVLFVLGRDMKAIFEEKLSKYKVKPAIHVVESWADIDDIKPAEKIENSILKELGIIEKVIFQFAGNLGRVQGLMELCTIIKDIENPEIHFMMVGNGALKKDIEQFIKTHDLKNLTLLDSFSRTQQQNFLNATDVGIVSLQEGMKGLGVPSKSYNIMAAGKPILFIGDKQSEIARMVSENNIGWCFENDRPKELLNFFNRLTSEDIRKMKAKGEMARALAETRYSQQNILDKYGKIVSSEG</sequence>
<dbReference type="RefSeq" id="WP_354659239.1">
    <property type="nucleotide sequence ID" value="NZ_JBEXAC010000001.1"/>
</dbReference>
<name>A0ABV2T0N9_9BACT</name>
<organism evidence="3 4">
    <name type="scientific">Chitinophaga defluvii</name>
    <dbReference type="NCBI Taxonomy" id="3163343"/>
    <lineage>
        <taxon>Bacteria</taxon>
        <taxon>Pseudomonadati</taxon>
        <taxon>Bacteroidota</taxon>
        <taxon>Chitinophagia</taxon>
        <taxon>Chitinophagales</taxon>
        <taxon>Chitinophagaceae</taxon>
        <taxon>Chitinophaga</taxon>
    </lineage>
</organism>
<dbReference type="PANTHER" id="PTHR46401:SF2">
    <property type="entry name" value="GLYCOSYLTRANSFERASE WBBK-RELATED"/>
    <property type="match status" value="1"/>
</dbReference>
<evidence type="ECO:0000313" key="3">
    <source>
        <dbReference type="EMBL" id="MET6996597.1"/>
    </source>
</evidence>
<evidence type="ECO:0000256" key="1">
    <source>
        <dbReference type="ARBA" id="ARBA00022679"/>
    </source>
</evidence>
<gene>
    <name evidence="3" type="ORF">ABR189_04430</name>
</gene>
<dbReference type="CDD" id="cd03794">
    <property type="entry name" value="GT4_WbuB-like"/>
    <property type="match status" value="1"/>
</dbReference>
<dbReference type="SUPFAM" id="SSF53756">
    <property type="entry name" value="UDP-Glycosyltransferase/glycogen phosphorylase"/>
    <property type="match status" value="1"/>
</dbReference>
<dbReference type="Proteomes" id="UP001549749">
    <property type="component" value="Unassembled WGS sequence"/>
</dbReference>
<evidence type="ECO:0000313" key="4">
    <source>
        <dbReference type="Proteomes" id="UP001549749"/>
    </source>
</evidence>
<dbReference type="PANTHER" id="PTHR46401">
    <property type="entry name" value="GLYCOSYLTRANSFERASE WBBK-RELATED"/>
    <property type="match status" value="1"/>
</dbReference>
<dbReference type="EMBL" id="JBEXAC010000001">
    <property type="protein sequence ID" value="MET6996597.1"/>
    <property type="molecule type" value="Genomic_DNA"/>
</dbReference>
<comment type="caution">
    <text evidence="3">The sequence shown here is derived from an EMBL/GenBank/DDBJ whole genome shotgun (WGS) entry which is preliminary data.</text>
</comment>
<accession>A0ABV2T0N9</accession>